<evidence type="ECO:0000313" key="2">
    <source>
        <dbReference type="EMBL" id="KKL25605.1"/>
    </source>
</evidence>
<comment type="caution">
    <text evidence="2">The sequence shown here is derived from an EMBL/GenBank/DDBJ whole genome shotgun (WGS) entry which is preliminary data.</text>
</comment>
<protein>
    <submittedName>
        <fullName evidence="2">Uncharacterized protein</fullName>
    </submittedName>
</protein>
<dbReference type="EMBL" id="LAZR01036154">
    <property type="protein sequence ID" value="KKL25605.1"/>
    <property type="molecule type" value="Genomic_DNA"/>
</dbReference>
<sequence>MADSIESFVAKLQEEGINAGRTEASGLVEQAKTEAAKIVADRKLLVWDSPKGLPALLTKAKIPHKRIEDEKGLSLTGAALVIVGPDRLTDKPFSQSKLFDHAQAGARVLILAQRKVTRLGPLLVRRRRAPDRLAWRPGHPLARSLSLISPAAMGADVRAIEILPDAPVLEIGYWPREVADRKDAPVSALVAVQATGAGRVIYCQMPLGPWASDPRSQLFLADALDYMVRPVERTPPPSRRPAPRRRPLGPNSRDALPSGARAVSTGETP</sequence>
<name>A0A0F9BUJ9_9ZZZZ</name>
<evidence type="ECO:0000256" key="1">
    <source>
        <dbReference type="SAM" id="MobiDB-lite"/>
    </source>
</evidence>
<proteinExistence type="predicted"/>
<dbReference type="AlphaFoldDB" id="A0A0F9BUJ9"/>
<reference evidence="2" key="1">
    <citation type="journal article" date="2015" name="Nature">
        <title>Complex archaea that bridge the gap between prokaryotes and eukaryotes.</title>
        <authorList>
            <person name="Spang A."/>
            <person name="Saw J.H."/>
            <person name="Jorgensen S.L."/>
            <person name="Zaremba-Niedzwiedzka K."/>
            <person name="Martijn J."/>
            <person name="Lind A.E."/>
            <person name="van Eijk R."/>
            <person name="Schleper C."/>
            <person name="Guy L."/>
            <person name="Ettema T.J."/>
        </authorList>
    </citation>
    <scope>NUCLEOTIDE SEQUENCE</scope>
</reference>
<gene>
    <name evidence="2" type="ORF">LCGC14_2403620</name>
</gene>
<feature type="region of interest" description="Disordered" evidence="1">
    <location>
        <begin position="230"/>
        <end position="269"/>
    </location>
</feature>
<accession>A0A0F9BUJ9</accession>
<organism evidence="2">
    <name type="scientific">marine sediment metagenome</name>
    <dbReference type="NCBI Taxonomy" id="412755"/>
    <lineage>
        <taxon>unclassified sequences</taxon>
        <taxon>metagenomes</taxon>
        <taxon>ecological metagenomes</taxon>
    </lineage>
</organism>